<reference evidence="2" key="1">
    <citation type="submission" date="2021-05" db="EMBL/GenBank/DDBJ databases">
        <authorList>
            <person name="Pietrasiak N."/>
            <person name="Ward R."/>
            <person name="Stajich J.E."/>
            <person name="Kurbessoian T."/>
        </authorList>
    </citation>
    <scope>NUCLEOTIDE SEQUENCE</scope>
    <source>
        <strain evidence="2">GSE-NOS-MK-12-04C</strain>
    </source>
</reference>
<sequence>MHKFSPASVHEVIVFGASRPGYSNQEILDWVDFMKCQGIKRVCCLLDDIQLARYSNLLSTYQQAFGNEQVCWAPIKDYHLSDLETLTIKILPFLIEADKKGEKVVVHCAGGIGRTGHVLAAWLASVRGLSNKAAITAVRRTGRNPYEAAIAAAVKGKNPLKVVAELNALLDGCRLWVGGQ</sequence>
<evidence type="ECO:0000313" key="3">
    <source>
        <dbReference type="Proteomes" id="UP000729701"/>
    </source>
</evidence>
<dbReference type="InterPro" id="IPR029021">
    <property type="entry name" value="Prot-tyrosine_phosphatase-like"/>
</dbReference>
<dbReference type="InterPro" id="IPR016130">
    <property type="entry name" value="Tyr_Pase_AS"/>
</dbReference>
<dbReference type="Pfam" id="PF00782">
    <property type="entry name" value="DSPc"/>
    <property type="match status" value="1"/>
</dbReference>
<dbReference type="InterPro" id="IPR000340">
    <property type="entry name" value="Dual-sp_phosphatase_cat-dom"/>
</dbReference>
<dbReference type="FunFam" id="3.90.190.10:FF:000157">
    <property type="entry name" value="Protein-tyrosine phosphatase"/>
    <property type="match status" value="1"/>
</dbReference>
<dbReference type="PROSITE" id="PS00383">
    <property type="entry name" value="TYR_PHOSPHATASE_1"/>
    <property type="match status" value="1"/>
</dbReference>
<accession>A0A951QKC7</accession>
<evidence type="ECO:0000259" key="1">
    <source>
        <dbReference type="PROSITE" id="PS50056"/>
    </source>
</evidence>
<organism evidence="2 3">
    <name type="scientific">Cyanomargarita calcarea GSE-NOS-MK-12-04C</name>
    <dbReference type="NCBI Taxonomy" id="2839659"/>
    <lineage>
        <taxon>Bacteria</taxon>
        <taxon>Bacillati</taxon>
        <taxon>Cyanobacteriota</taxon>
        <taxon>Cyanophyceae</taxon>
        <taxon>Nostocales</taxon>
        <taxon>Cyanomargaritaceae</taxon>
        <taxon>Cyanomargarita</taxon>
    </lineage>
</organism>
<protein>
    <submittedName>
        <fullName evidence="2">Dual specificity protein phosphatase family protein</fullName>
    </submittedName>
</protein>
<gene>
    <name evidence="2" type="ORF">KME60_11550</name>
</gene>
<dbReference type="Proteomes" id="UP000729701">
    <property type="component" value="Unassembled WGS sequence"/>
</dbReference>
<dbReference type="PROSITE" id="PS50056">
    <property type="entry name" value="TYR_PHOSPHATASE_2"/>
    <property type="match status" value="1"/>
</dbReference>
<proteinExistence type="predicted"/>
<name>A0A951QKC7_9CYAN</name>
<dbReference type="SUPFAM" id="SSF52799">
    <property type="entry name" value="(Phosphotyrosine protein) phosphatases II"/>
    <property type="match status" value="1"/>
</dbReference>
<feature type="domain" description="Tyrosine specific protein phosphatases" evidence="1">
    <location>
        <begin position="85"/>
        <end position="140"/>
    </location>
</feature>
<dbReference type="InterPro" id="IPR000387">
    <property type="entry name" value="Tyr_Pase_dom"/>
</dbReference>
<comment type="caution">
    <text evidence="2">The sequence shown here is derived from an EMBL/GenBank/DDBJ whole genome shotgun (WGS) entry which is preliminary data.</text>
</comment>
<reference evidence="2" key="2">
    <citation type="journal article" date="2022" name="Microbiol. Resour. Announc.">
        <title>Metagenome Sequencing to Explore Phylogenomics of Terrestrial Cyanobacteria.</title>
        <authorList>
            <person name="Ward R.D."/>
            <person name="Stajich J.E."/>
            <person name="Johansen J.R."/>
            <person name="Huntemann M."/>
            <person name="Clum A."/>
            <person name="Foster B."/>
            <person name="Foster B."/>
            <person name="Roux S."/>
            <person name="Palaniappan K."/>
            <person name="Varghese N."/>
            <person name="Mukherjee S."/>
            <person name="Reddy T.B.K."/>
            <person name="Daum C."/>
            <person name="Copeland A."/>
            <person name="Chen I.A."/>
            <person name="Ivanova N.N."/>
            <person name="Kyrpides N.C."/>
            <person name="Shapiro N."/>
            <person name="Eloe-Fadrosh E.A."/>
            <person name="Pietrasiak N."/>
        </authorList>
    </citation>
    <scope>NUCLEOTIDE SEQUENCE</scope>
    <source>
        <strain evidence="2">GSE-NOS-MK-12-04C</strain>
    </source>
</reference>
<dbReference type="AlphaFoldDB" id="A0A951QKC7"/>
<dbReference type="Gene3D" id="3.90.190.10">
    <property type="entry name" value="Protein tyrosine phosphatase superfamily"/>
    <property type="match status" value="1"/>
</dbReference>
<evidence type="ECO:0000313" key="2">
    <source>
        <dbReference type="EMBL" id="MBW4668029.1"/>
    </source>
</evidence>
<dbReference type="EMBL" id="JAHHGZ010000010">
    <property type="protein sequence ID" value="MBW4668029.1"/>
    <property type="molecule type" value="Genomic_DNA"/>
</dbReference>